<name>A0AAD9VR49_9HYME</name>
<dbReference type="AlphaFoldDB" id="A0AAD9VR49"/>
<evidence type="ECO:0000313" key="3">
    <source>
        <dbReference type="Proteomes" id="UP001258017"/>
    </source>
</evidence>
<keyword evidence="3" id="KW-1185">Reference proteome</keyword>
<sequence>MYAVSENRLQRERPIQWDWTEDKGLIEATEGEDAEGDPSATQANIEYLEPNMEIVESMHRVYAVPSEKLRIWSVWLSLVSEEAETWQKWLRAHIHLVLRMSEHLKELEDEGKEKPSRTGEQVRRIFAYEEDAITDDGIEYPRGVEDFYDIEKVLASVVSGEMESVQPSSTEASYGEGEEQPSASEYDPLTDVDEGPEGEENRMSGGADQSEDEGADDFDEDEAEDEEEGEGIDEEEEEEEADYLKEWPLGTEWEPFGIQEEEDHSDIVEKLEMPETPEEMKQLIKDFTYTATVYRSYFKHWQETSERAIKEIVGRTVLPTAKLRGILDENDVEGSLRACLGYPEGAFRKSDACFEPPGRIARLMALSERIGTVEFIKEMARADEDIPYFFYLTAEPDIDIAIKHDDEEVILADPDVEVISSKYGRVRFNLADKPGKGRRCSVGNG</sequence>
<protein>
    <submittedName>
        <fullName evidence="2">Uncharacterized protein</fullName>
    </submittedName>
</protein>
<dbReference type="EMBL" id="JAIFRP010000030">
    <property type="protein sequence ID" value="KAK2582992.1"/>
    <property type="molecule type" value="Genomic_DNA"/>
</dbReference>
<feature type="region of interest" description="Disordered" evidence="1">
    <location>
        <begin position="160"/>
        <end position="242"/>
    </location>
</feature>
<reference evidence="2" key="1">
    <citation type="submission" date="2021-08" db="EMBL/GenBank/DDBJ databases">
        <authorList>
            <person name="Misof B."/>
            <person name="Oliver O."/>
            <person name="Podsiadlowski L."/>
            <person name="Donath A."/>
            <person name="Peters R."/>
            <person name="Mayer C."/>
            <person name="Rust J."/>
            <person name="Gunkel S."/>
            <person name="Lesny P."/>
            <person name="Martin S."/>
            <person name="Oeyen J.P."/>
            <person name="Petersen M."/>
            <person name="Panagiotis P."/>
            <person name="Wilbrandt J."/>
            <person name="Tanja T."/>
        </authorList>
    </citation>
    <scope>NUCLEOTIDE SEQUENCE</scope>
    <source>
        <strain evidence="2">GBR_01_08_01A</strain>
        <tissue evidence="2">Thorax + abdomen</tissue>
    </source>
</reference>
<feature type="compositionally biased region" description="Acidic residues" evidence="1">
    <location>
        <begin position="188"/>
        <end position="198"/>
    </location>
</feature>
<feature type="compositionally biased region" description="Acidic residues" evidence="1">
    <location>
        <begin position="209"/>
        <end position="241"/>
    </location>
</feature>
<proteinExistence type="predicted"/>
<evidence type="ECO:0000256" key="1">
    <source>
        <dbReference type="SAM" id="MobiDB-lite"/>
    </source>
</evidence>
<organism evidence="2 3">
    <name type="scientific">Odynerus spinipes</name>
    <dbReference type="NCBI Taxonomy" id="1348599"/>
    <lineage>
        <taxon>Eukaryota</taxon>
        <taxon>Metazoa</taxon>
        <taxon>Ecdysozoa</taxon>
        <taxon>Arthropoda</taxon>
        <taxon>Hexapoda</taxon>
        <taxon>Insecta</taxon>
        <taxon>Pterygota</taxon>
        <taxon>Neoptera</taxon>
        <taxon>Endopterygota</taxon>
        <taxon>Hymenoptera</taxon>
        <taxon>Apocrita</taxon>
        <taxon>Aculeata</taxon>
        <taxon>Vespoidea</taxon>
        <taxon>Vespidae</taxon>
        <taxon>Eumeninae</taxon>
        <taxon>Odynerus</taxon>
    </lineage>
</organism>
<reference evidence="2" key="2">
    <citation type="journal article" date="2023" name="Commun. Biol.">
        <title>Intrasexual cuticular hydrocarbon dimorphism in a wasp sheds light on hydrocarbon biosynthesis genes in Hymenoptera.</title>
        <authorList>
            <person name="Moris V.C."/>
            <person name="Podsiadlowski L."/>
            <person name="Martin S."/>
            <person name="Oeyen J.P."/>
            <person name="Donath A."/>
            <person name="Petersen M."/>
            <person name="Wilbrandt J."/>
            <person name="Misof B."/>
            <person name="Liedtke D."/>
            <person name="Thamm M."/>
            <person name="Scheiner R."/>
            <person name="Schmitt T."/>
            <person name="Niehuis O."/>
        </authorList>
    </citation>
    <scope>NUCLEOTIDE SEQUENCE</scope>
    <source>
        <strain evidence="2">GBR_01_08_01A</strain>
    </source>
</reference>
<comment type="caution">
    <text evidence="2">The sequence shown here is derived from an EMBL/GenBank/DDBJ whole genome shotgun (WGS) entry which is preliminary data.</text>
</comment>
<gene>
    <name evidence="2" type="ORF">KPH14_009038</name>
</gene>
<evidence type="ECO:0000313" key="2">
    <source>
        <dbReference type="EMBL" id="KAK2582992.1"/>
    </source>
</evidence>
<dbReference type="Proteomes" id="UP001258017">
    <property type="component" value="Unassembled WGS sequence"/>
</dbReference>
<accession>A0AAD9VR49</accession>